<reference evidence="2" key="1">
    <citation type="journal article" date="2000" name="Plasmid">
        <title>Nucleotide sequence and analysis of pBL1, a bacteriocin-producing plasmid from Lactococcus lactis IPLA 972.</title>
        <authorList>
            <person name="Sanchez C."/>
            <person name="Hernandez de Rojas A."/>
            <person name="Martinez B."/>
            <person name="Arguelles M.E."/>
            <person name="Suarez J.E."/>
            <person name="Rodriguez A."/>
            <person name="Mayo B."/>
        </authorList>
    </citation>
    <scope>NUCLEOTIDE SEQUENCE</scope>
    <source>
        <strain evidence="2">IPLA 972</strain>
        <plasmid evidence="2">pBL1</plasmid>
    </source>
</reference>
<evidence type="ECO:0000256" key="1">
    <source>
        <dbReference type="SAM" id="Coils"/>
    </source>
</evidence>
<keyword evidence="1" id="KW-0175">Coiled coil</keyword>
<evidence type="ECO:0000313" key="2">
    <source>
        <dbReference type="EMBL" id="AAF64053.1"/>
    </source>
</evidence>
<geneLocation type="plasmid" evidence="2">
    <name>pBL1</name>
</geneLocation>
<protein>
    <submittedName>
        <fullName evidence="2">Uncharacterized protein</fullName>
    </submittedName>
</protein>
<dbReference type="RefSeq" id="WP_011117132.1">
    <property type="nucleotide sequence ID" value="NC_004955.1"/>
</dbReference>
<sequence>MSSKTLKEFAQEIKLDKKKLEDKLRYQKKVYGREFGTISAGIKYLSEEEQIAICQLLNIPIINKSFGDEFGTIPPPKSEENIAILQERNQELKNQLSDIKSDKIYLQKQLSSEVTASSQLRILLQQALKQTEKLQSELTELRTENSKLNAPKKTEIEAVNGYSVTTEKRNSDIAKEKNYNFVDPPKKPFSFDELHPDFNGFLSEFLKYGQQTGNWKISYRRARRLARAKQKNKKQSLIMCEPEIVFCFCLRPFKNNMKCDVFQLRLSIKTALFYHLFAINNVFSNYFTGRN</sequence>
<proteinExistence type="predicted"/>
<dbReference type="EMBL" id="AF242367">
    <property type="protein sequence ID" value="AAF64053.1"/>
    <property type="molecule type" value="Genomic_DNA"/>
</dbReference>
<name>Q9L652_LACLL</name>
<dbReference type="AlphaFoldDB" id="Q9L652"/>
<accession>Q9L652</accession>
<keyword evidence="2" id="KW-0614">Plasmid</keyword>
<feature type="coiled-coil region" evidence="1">
    <location>
        <begin position="82"/>
        <end position="144"/>
    </location>
</feature>
<organism evidence="2">
    <name type="scientific">Lactococcus lactis subsp. lactis</name>
    <name type="common">Streptococcus lactis</name>
    <dbReference type="NCBI Taxonomy" id="1360"/>
    <lineage>
        <taxon>Bacteria</taxon>
        <taxon>Bacillati</taxon>
        <taxon>Bacillota</taxon>
        <taxon>Bacilli</taxon>
        <taxon>Lactobacillales</taxon>
        <taxon>Streptococcaceae</taxon>
        <taxon>Lactococcus</taxon>
    </lineage>
</organism>